<accession>A0AAD6DLR3</accession>
<gene>
    <name evidence="7" type="ORF">N7537_011224</name>
</gene>
<sequence>MSRYGSSKHVDGAEDKRCDVMRVAKSLASAVALPAGTAFWIRSTMADDEAIVGEKQQPPQEIKTLLRRWILGPDITLRHQEIRASHLPLLQRSYTSDANGPESQQLSPNEMIAPASAVHSMSVNLLGTNDSKIFMENSTKGDPRGDVVARGIVSEELARVMYERFTGGSKNFLPLFDPIRDTFDSVRSRSLFCFTVIIYLASRAVTDLRGDTHMQRVLQDEAQRLAEDSFFERPTKLETVQGMILLAAYSEKTWFSIALILRTALDSGLEKSLDTLLSQENVPRSSLSASMAERELVWKTRTWLITFILELDVASGTGRKSRIAEVDVVKLRKFLDYPLSLPCDMRTVCIIELHQLRGNSRVIIDNTSNIGDIVSTELPAIMTRLQNWWTTWDEIHENSGPETLDQNVMNLWQSLVTTIMEQLGFLINEPSYRCQLPWAPTYPALTIAFVTTFALRIARWRPNLINQSLLLERAEKICNFLKQPPYPDIHRTVSIFVNYARALIASQRPQSNHSTDVPIMSDQNEGPTFEGSNNPMINSPPPSGVGPLDDLRYRTDPTIQADKDSNMVSMPSNDPSAVARAPVSRLSGTMEAPNWTVSNSIADSFGLFEEGQNDIFDFLPMMPSMPQ</sequence>
<evidence type="ECO:0000256" key="6">
    <source>
        <dbReference type="SAM" id="MobiDB-lite"/>
    </source>
</evidence>
<keyword evidence="5" id="KW-0539">Nucleus</keyword>
<dbReference type="InterPro" id="IPR051089">
    <property type="entry name" value="prtT"/>
</dbReference>
<comment type="caution">
    <text evidence="7">The sequence shown here is derived from an EMBL/GenBank/DDBJ whole genome shotgun (WGS) entry which is preliminary data.</text>
</comment>
<comment type="subcellular location">
    <subcellularLocation>
        <location evidence="1">Nucleus</location>
    </subcellularLocation>
</comment>
<dbReference type="GO" id="GO:0000976">
    <property type="term" value="F:transcription cis-regulatory region binding"/>
    <property type="evidence" value="ECO:0007669"/>
    <property type="project" value="TreeGrafter"/>
</dbReference>
<evidence type="ECO:0000256" key="4">
    <source>
        <dbReference type="ARBA" id="ARBA00023163"/>
    </source>
</evidence>
<dbReference type="GO" id="GO:0005634">
    <property type="term" value="C:nucleus"/>
    <property type="evidence" value="ECO:0007669"/>
    <property type="project" value="UniProtKB-SubCell"/>
</dbReference>
<name>A0AAD6DLR3_9EURO</name>
<reference evidence="7" key="1">
    <citation type="journal article" date="2023" name="IMA Fungus">
        <title>Comparative genomic study of the Penicillium genus elucidates a diverse pangenome and 15 lateral gene transfer events.</title>
        <authorList>
            <person name="Petersen C."/>
            <person name="Sorensen T."/>
            <person name="Nielsen M.R."/>
            <person name="Sondergaard T.E."/>
            <person name="Sorensen J.L."/>
            <person name="Fitzpatrick D.A."/>
            <person name="Frisvad J.C."/>
            <person name="Nielsen K.L."/>
        </authorList>
    </citation>
    <scope>NUCLEOTIDE SEQUENCE</scope>
    <source>
        <strain evidence="7">IBT 12815</strain>
    </source>
</reference>
<dbReference type="RefSeq" id="XP_056747565.1">
    <property type="nucleotide sequence ID" value="XM_056902278.1"/>
</dbReference>
<dbReference type="Proteomes" id="UP001213799">
    <property type="component" value="Unassembled WGS sequence"/>
</dbReference>
<evidence type="ECO:0008006" key="9">
    <source>
        <dbReference type="Google" id="ProtNLM"/>
    </source>
</evidence>
<evidence type="ECO:0000313" key="7">
    <source>
        <dbReference type="EMBL" id="KAJ5588546.1"/>
    </source>
</evidence>
<keyword evidence="4" id="KW-0804">Transcription</keyword>
<keyword evidence="3" id="KW-0238">DNA-binding</keyword>
<feature type="compositionally biased region" description="Polar residues" evidence="6">
    <location>
        <begin position="509"/>
        <end position="526"/>
    </location>
</feature>
<dbReference type="PANTHER" id="PTHR31845">
    <property type="entry name" value="FINGER DOMAIN PROTEIN, PUTATIVE-RELATED"/>
    <property type="match status" value="1"/>
</dbReference>
<dbReference type="PANTHER" id="PTHR31845:SF38">
    <property type="entry name" value="TRANSCRIPTION FACTOR, PUTATIVE (AFU_ORTHOLOGUE AFUA_7G00410)-RELATED"/>
    <property type="match status" value="1"/>
</dbReference>
<dbReference type="GO" id="GO:0000981">
    <property type="term" value="F:DNA-binding transcription factor activity, RNA polymerase II-specific"/>
    <property type="evidence" value="ECO:0007669"/>
    <property type="project" value="TreeGrafter"/>
</dbReference>
<evidence type="ECO:0000256" key="2">
    <source>
        <dbReference type="ARBA" id="ARBA00023015"/>
    </source>
</evidence>
<evidence type="ECO:0000256" key="1">
    <source>
        <dbReference type="ARBA" id="ARBA00004123"/>
    </source>
</evidence>
<keyword evidence="2" id="KW-0805">Transcription regulation</keyword>
<dbReference type="GeneID" id="81592520"/>
<dbReference type="EMBL" id="JAQJAE010000006">
    <property type="protein sequence ID" value="KAJ5588546.1"/>
    <property type="molecule type" value="Genomic_DNA"/>
</dbReference>
<dbReference type="CDD" id="cd12148">
    <property type="entry name" value="fungal_TF_MHR"/>
    <property type="match status" value="1"/>
</dbReference>
<dbReference type="AlphaFoldDB" id="A0AAD6DLR3"/>
<reference evidence="7" key="2">
    <citation type="submission" date="2023-01" db="EMBL/GenBank/DDBJ databases">
        <authorList>
            <person name="Petersen C."/>
        </authorList>
    </citation>
    <scope>NUCLEOTIDE SEQUENCE</scope>
    <source>
        <strain evidence="7">IBT 12815</strain>
    </source>
</reference>
<feature type="region of interest" description="Disordered" evidence="6">
    <location>
        <begin position="509"/>
        <end position="542"/>
    </location>
</feature>
<evidence type="ECO:0000256" key="5">
    <source>
        <dbReference type="ARBA" id="ARBA00023242"/>
    </source>
</evidence>
<evidence type="ECO:0000313" key="8">
    <source>
        <dbReference type="Proteomes" id="UP001213799"/>
    </source>
</evidence>
<keyword evidence="8" id="KW-1185">Reference proteome</keyword>
<evidence type="ECO:0000256" key="3">
    <source>
        <dbReference type="ARBA" id="ARBA00023125"/>
    </source>
</evidence>
<proteinExistence type="predicted"/>
<organism evidence="7 8">
    <name type="scientific">Penicillium hordei</name>
    <dbReference type="NCBI Taxonomy" id="40994"/>
    <lineage>
        <taxon>Eukaryota</taxon>
        <taxon>Fungi</taxon>
        <taxon>Dikarya</taxon>
        <taxon>Ascomycota</taxon>
        <taxon>Pezizomycotina</taxon>
        <taxon>Eurotiomycetes</taxon>
        <taxon>Eurotiomycetidae</taxon>
        <taxon>Eurotiales</taxon>
        <taxon>Aspergillaceae</taxon>
        <taxon>Penicillium</taxon>
    </lineage>
</organism>
<protein>
    <recommendedName>
        <fullName evidence="9">Transcription factor domain-containing protein</fullName>
    </recommendedName>
</protein>